<comment type="caution">
    <text evidence="2">The sequence shown here is derived from an EMBL/GenBank/DDBJ whole genome shotgun (WGS) entry which is preliminary data.</text>
</comment>
<name>A0A844CN99_9RHOB</name>
<keyword evidence="2" id="KW-0547">Nucleotide-binding</keyword>
<dbReference type="SMART" id="SM00490">
    <property type="entry name" value="HELICc"/>
    <property type="match status" value="1"/>
</dbReference>
<dbReference type="Proteomes" id="UP000564704">
    <property type="component" value="Unassembled WGS sequence"/>
</dbReference>
<evidence type="ECO:0000259" key="1">
    <source>
        <dbReference type="PROSITE" id="PS51194"/>
    </source>
</evidence>
<dbReference type="GO" id="GO:0004386">
    <property type="term" value="F:helicase activity"/>
    <property type="evidence" value="ECO:0007669"/>
    <property type="project" value="UniProtKB-KW"/>
</dbReference>
<dbReference type="AlphaFoldDB" id="A0A844CN99"/>
<dbReference type="InterPro" id="IPR001650">
    <property type="entry name" value="Helicase_C-like"/>
</dbReference>
<dbReference type="PROSITE" id="PS51194">
    <property type="entry name" value="HELICASE_CTER"/>
    <property type="match status" value="1"/>
</dbReference>
<evidence type="ECO:0000313" key="3">
    <source>
        <dbReference type="Proteomes" id="UP000564704"/>
    </source>
</evidence>
<proteinExistence type="predicted"/>
<dbReference type="InterPro" id="IPR027417">
    <property type="entry name" value="P-loop_NTPase"/>
</dbReference>
<evidence type="ECO:0000313" key="2">
    <source>
        <dbReference type="EMBL" id="MRU14945.1"/>
    </source>
</evidence>
<keyword evidence="2" id="KW-0347">Helicase</keyword>
<keyword evidence="2" id="KW-0378">Hydrolase</keyword>
<reference evidence="2 3" key="1">
    <citation type="submission" date="2019-05" db="EMBL/GenBank/DDBJ databases">
        <title>Roseovarius bejariae sp. nov., a moderately halophylic bacterium isolated from a saline soil in Rambla Salada (Murcia).</title>
        <authorList>
            <person name="Castro D.J."/>
            <person name="Gomez-Altuve A."/>
            <person name="Reina J.C."/>
            <person name="Rodriguez M."/>
            <person name="Sampedro I."/>
            <person name="Llamas I."/>
            <person name="Martinez-Checa F."/>
        </authorList>
    </citation>
    <scope>NUCLEOTIDE SEQUENCE [LARGE SCALE GENOMIC DNA]</scope>
    <source>
        <strain evidence="2 3">A21</strain>
    </source>
</reference>
<dbReference type="SUPFAM" id="SSF52540">
    <property type="entry name" value="P-loop containing nucleoside triphosphate hydrolases"/>
    <property type="match status" value="1"/>
</dbReference>
<dbReference type="EMBL" id="SZWE01000001">
    <property type="protein sequence ID" value="MRU14945.1"/>
    <property type="molecule type" value="Genomic_DNA"/>
</dbReference>
<keyword evidence="2" id="KW-0067">ATP-binding</keyword>
<gene>
    <name evidence="2" type="ORF">FDP25_05830</name>
</gene>
<protein>
    <submittedName>
        <fullName evidence="2">DNA helicase</fullName>
    </submittedName>
</protein>
<accession>A0A844CN99</accession>
<organism evidence="2 3">
    <name type="scientific">Roseovarius bejariae</name>
    <dbReference type="NCBI Taxonomy" id="2576383"/>
    <lineage>
        <taxon>Bacteria</taxon>
        <taxon>Pseudomonadati</taxon>
        <taxon>Pseudomonadota</taxon>
        <taxon>Alphaproteobacteria</taxon>
        <taxon>Rhodobacterales</taxon>
        <taxon>Roseobacteraceae</taxon>
        <taxon>Roseovarius</taxon>
    </lineage>
</organism>
<keyword evidence="3" id="KW-1185">Reference proteome</keyword>
<feature type="domain" description="Helicase C-terminal" evidence="1">
    <location>
        <begin position="523"/>
        <end position="689"/>
    </location>
</feature>
<dbReference type="Pfam" id="PF00271">
    <property type="entry name" value="Helicase_C"/>
    <property type="match status" value="1"/>
</dbReference>
<dbReference type="CDD" id="cd18785">
    <property type="entry name" value="SF2_C"/>
    <property type="match status" value="1"/>
</dbReference>
<dbReference type="OrthoDB" id="713315at2"/>
<sequence>MLYRDAPEYAVGHTCSVSWSQDQDRAVTLSSEWVPTVEVPIASASGDEEFFGNLVDRGENSVLGSQWLSEAGGSEITAGLAEFCQCYSDWIVSQELRIASLPSEHHETALRHLDTCRQALNRMLEGAKLLANDPEALLAFRLANRAIWLQNEWKRRGDPEIQPLVWRPFQLAFGLLCLKSTSDPTDTDRAVMDLLWFPTGGGKTEAYLLLAAYTVFLRRLKARGATDGAGVTAFMRYTLRLLTAQQFQRAASMILACDMLRRGDEKCPGVLLPDHFQSDASISIGLWVGKDTSPNKVEKVGEDGSPAQVADCPICGVELDWSVDENGERVLATCTDVTCSANGDAGHLPFWTVDEDVYRELPSLLIGTADKFVQIVSKPETGRLFGLADAHLNPPDLIIQDELHLISGPLGTMAGLLETAIDALCSHKGHRPKIIGSTATIRRADDQIRSLFNRESSQFPPPGIDQSNSGFAYTKKGSPGRLYVGVTSAGRTASYIYQAISASLFQAASDLSFVGADADKYWTLVGYFNSLRELGSASIIMQDDVTHSIQLISERRAETERKLQPPVELTSRVKSDEIKDKLKELELDRSSGAAADIVLASNMISVGMDIRRLGLMLVNGQPKTIAEYIQATSRVGRSNVPGLVVTLYNANKMRDRSRYENFPTWHGALYRDVEATGVTPFAPRARDKALHAPFVAMVRHLVPKMLHSPNEAMKYRAQLEDMIDRICARVSTIDEPEAAATRKELMEFLENWIRRGNLKRYWDDWSDAALLISAEKAAESQASNFSKGLARATPNTLRSVEASTKFVVTERET</sequence>
<dbReference type="Gene3D" id="3.40.50.300">
    <property type="entry name" value="P-loop containing nucleotide triphosphate hydrolases"/>
    <property type="match status" value="2"/>
</dbReference>